<dbReference type="GO" id="GO:0005739">
    <property type="term" value="C:mitochondrion"/>
    <property type="evidence" value="ECO:0007669"/>
    <property type="project" value="UniProtKB-SubCell"/>
</dbReference>
<keyword evidence="5 7" id="KW-0012">Acyltransferase</keyword>
<comment type="subunit">
    <text evidence="7">Homodimer.</text>
</comment>
<evidence type="ECO:0000313" key="11">
    <source>
        <dbReference type="Proteomes" id="UP000007796"/>
    </source>
</evidence>
<dbReference type="SUPFAM" id="SSF53067">
    <property type="entry name" value="Actin-like ATPase domain"/>
    <property type="match status" value="2"/>
</dbReference>
<dbReference type="AlphaFoldDB" id="F0XII3"/>
<evidence type="ECO:0000313" key="10">
    <source>
        <dbReference type="EMBL" id="EFX02557.1"/>
    </source>
</evidence>
<dbReference type="InterPro" id="IPR017860">
    <property type="entry name" value="Peptidase_M22_CS"/>
</dbReference>
<dbReference type="OrthoDB" id="10259622at2759"/>
<dbReference type="HAMAP" id="MF_01445">
    <property type="entry name" value="TsaD"/>
    <property type="match status" value="1"/>
</dbReference>
<evidence type="ECO:0000256" key="5">
    <source>
        <dbReference type="ARBA" id="ARBA00023315"/>
    </source>
</evidence>
<dbReference type="InterPro" id="IPR043129">
    <property type="entry name" value="ATPase_NBD"/>
</dbReference>
<dbReference type="GO" id="GO:0072670">
    <property type="term" value="P:mitochondrial tRNA threonylcarbamoyladenosine modification"/>
    <property type="evidence" value="ECO:0007669"/>
    <property type="project" value="TreeGrafter"/>
</dbReference>
<keyword evidence="3 7" id="KW-0819">tRNA processing</keyword>
<dbReference type="eggNOG" id="KOG2707">
    <property type="taxonomic scope" value="Eukaryota"/>
</dbReference>
<dbReference type="InParanoid" id="F0XII3"/>
<dbReference type="EC" id="2.3.1.234" evidence="1"/>
<dbReference type="PANTHER" id="PTHR11735">
    <property type="entry name" value="TRNA N6-ADENOSINE THREONYLCARBAMOYLTRANSFERASE"/>
    <property type="match status" value="1"/>
</dbReference>
<keyword evidence="7" id="KW-0496">Mitochondrion</keyword>
<dbReference type="PANTHER" id="PTHR11735:SF6">
    <property type="entry name" value="TRNA N6-ADENOSINE THREONYLCARBAMOYLTRANSFERASE, MITOCHONDRIAL"/>
    <property type="match status" value="1"/>
</dbReference>
<dbReference type="STRING" id="655863.F0XII3"/>
<dbReference type="FunCoup" id="F0XII3">
    <property type="interactions" value="358"/>
</dbReference>
<comment type="subcellular location">
    <subcellularLocation>
        <location evidence="7">Mitochondrion</location>
    </subcellularLocation>
</comment>
<dbReference type="HOGENOM" id="CLU_023208_4_0_1"/>
<feature type="domain" description="Gcp-like" evidence="9">
    <location>
        <begin position="59"/>
        <end position="437"/>
    </location>
</feature>
<dbReference type="EMBL" id="GL629771">
    <property type="protein sequence ID" value="EFX02557.1"/>
    <property type="molecule type" value="Genomic_DNA"/>
</dbReference>
<dbReference type="PROSITE" id="PS01016">
    <property type="entry name" value="GLYCOPROTEASE"/>
    <property type="match status" value="1"/>
</dbReference>
<comment type="similarity">
    <text evidence="7">Belongs to the KAE1 / TsaD family.</text>
</comment>
<dbReference type="InterPro" id="IPR000905">
    <property type="entry name" value="Gcp-like_dom"/>
</dbReference>
<comment type="catalytic activity">
    <reaction evidence="6 7">
        <text>L-threonylcarbamoyladenylate + adenosine(37) in tRNA = N(6)-L-threonylcarbamoyladenosine(37) in tRNA + AMP + H(+)</text>
        <dbReference type="Rhea" id="RHEA:37059"/>
        <dbReference type="Rhea" id="RHEA-COMP:10162"/>
        <dbReference type="Rhea" id="RHEA-COMP:10163"/>
        <dbReference type="ChEBI" id="CHEBI:15378"/>
        <dbReference type="ChEBI" id="CHEBI:73682"/>
        <dbReference type="ChEBI" id="CHEBI:74411"/>
        <dbReference type="ChEBI" id="CHEBI:74418"/>
        <dbReference type="ChEBI" id="CHEBI:456215"/>
        <dbReference type="EC" id="2.3.1.234"/>
    </reaction>
</comment>
<evidence type="ECO:0000256" key="3">
    <source>
        <dbReference type="ARBA" id="ARBA00022694"/>
    </source>
</evidence>
<dbReference type="PRINTS" id="PR00789">
    <property type="entry name" value="OSIALOPTASE"/>
</dbReference>
<comment type="cofactor">
    <cofactor evidence="7">
        <name>a divalent metal cation</name>
        <dbReference type="ChEBI" id="CHEBI:60240"/>
    </cofactor>
    <text evidence="7">Binds 1 divalent metal cation per subunit.</text>
</comment>
<feature type="compositionally biased region" description="Basic and acidic residues" evidence="8">
    <location>
        <begin position="302"/>
        <end position="314"/>
    </location>
</feature>
<dbReference type="InterPro" id="IPR017861">
    <property type="entry name" value="KAE1/TsaD"/>
</dbReference>
<dbReference type="Gene3D" id="3.30.420.40">
    <property type="match status" value="3"/>
</dbReference>
<accession>F0XII3</accession>
<feature type="region of interest" description="Disordered" evidence="8">
    <location>
        <begin position="302"/>
        <end position="326"/>
    </location>
</feature>
<gene>
    <name evidence="10" type="ORF">CMQ_5918</name>
</gene>
<dbReference type="GeneID" id="25979293"/>
<evidence type="ECO:0000256" key="8">
    <source>
        <dbReference type="SAM" id="MobiDB-lite"/>
    </source>
</evidence>
<evidence type="ECO:0000256" key="4">
    <source>
        <dbReference type="ARBA" id="ARBA00022723"/>
    </source>
</evidence>
<dbReference type="GO" id="GO:0061711">
    <property type="term" value="F:tRNA N(6)-L-threonylcarbamoyladenine synthase activity"/>
    <property type="evidence" value="ECO:0007669"/>
    <property type="project" value="UniProtKB-EC"/>
</dbReference>
<name>F0XII3_GROCL</name>
<keyword evidence="11" id="KW-1185">Reference proteome</keyword>
<dbReference type="Proteomes" id="UP000007796">
    <property type="component" value="Unassembled WGS sequence"/>
</dbReference>
<keyword evidence="2 7" id="KW-0808">Transferase</keyword>
<sequence>MAQGAEARERWPDSLVTLAIETSCDDTCVAVLEKEREQKTGEEKTRRRRARLLFEERITADNRAFGGIHPLTATESHMAALGPLIQQAKAHLPANRSGQQRPDFVSVTRGPGMASSLATGLSVAKGLAVAWDVPLMGVHHMQAHALTPRLVSAIDDKEAPFASFPYLSLLVSGGHTLLLHSRGLADHRILAAAANIAIGDLLDKSARAILPRGYIAAAETAAGRSLPYGELLEGFAGQSESKSESETAQTRYSYPATRRDEMAPFESGRGWRLEAPLANGILRRALRFDFSGLNGAVIRLAKGDGRGGEDEPPKEPSGAGIPDEDRPVLARGTMQLAFEHLASRLVLALESGAVEGVAATANRRRAKVEAEAEAAAKTDQGDPPSPPSCLVVAGGVASNRFLRQILRSALDVRGFGYLPLVAPPPALCTDNAAMIAWAGMELFEAGWRTDLRVLPRRRWAMDSTADDGGILGMDGWLRED</sequence>
<dbReference type="RefSeq" id="XP_014172039.1">
    <property type="nucleotide sequence ID" value="XM_014316564.1"/>
</dbReference>
<comment type="function">
    <text evidence="7">Required for the formation of a threonylcarbamoyl group on adenosine at position 37 (t(6)A37) in mitochondrial tRNAs that read codons beginning with adenine. Probably involved in the transfer of the threonylcarbamoyl moiety of threonylcarbamoyl-AMP (TC-AMP) to the N6 group of A37. Involved in mitochondrial genome maintenance.</text>
</comment>
<evidence type="ECO:0000256" key="2">
    <source>
        <dbReference type="ARBA" id="ARBA00022679"/>
    </source>
</evidence>
<organism evidence="11">
    <name type="scientific">Grosmannia clavigera (strain kw1407 / UAMH 11150)</name>
    <name type="common">Blue stain fungus</name>
    <name type="synonym">Graphiocladiella clavigera</name>
    <dbReference type="NCBI Taxonomy" id="655863"/>
    <lineage>
        <taxon>Eukaryota</taxon>
        <taxon>Fungi</taxon>
        <taxon>Dikarya</taxon>
        <taxon>Ascomycota</taxon>
        <taxon>Pezizomycotina</taxon>
        <taxon>Sordariomycetes</taxon>
        <taxon>Sordariomycetidae</taxon>
        <taxon>Ophiostomatales</taxon>
        <taxon>Ophiostomataceae</taxon>
        <taxon>Leptographium</taxon>
    </lineage>
</organism>
<proteinExistence type="inferred from homology"/>
<evidence type="ECO:0000256" key="7">
    <source>
        <dbReference type="HAMAP-Rule" id="MF_03179"/>
    </source>
</evidence>
<reference evidence="10 11" key="1">
    <citation type="journal article" date="2011" name="Proc. Natl. Acad. Sci. U.S.A.">
        <title>Genome and transcriptome analyses of the mountain pine beetle-fungal symbiont Grosmannia clavigera, a lodgepole pine pathogen.</title>
        <authorList>
            <person name="DiGuistini S."/>
            <person name="Wang Y."/>
            <person name="Liao N.Y."/>
            <person name="Taylor G."/>
            <person name="Tanguay P."/>
            <person name="Feau N."/>
            <person name="Henrissat B."/>
            <person name="Chan S.K."/>
            <person name="Hesse-Orce U."/>
            <person name="Alamouti S.M."/>
            <person name="Tsui C.K.M."/>
            <person name="Docking R.T."/>
            <person name="Levasseur A."/>
            <person name="Haridas S."/>
            <person name="Robertson G."/>
            <person name="Birol I."/>
            <person name="Holt R.A."/>
            <person name="Marra M.A."/>
            <person name="Hamelin R.C."/>
            <person name="Hirst M."/>
            <person name="Jones S.J.M."/>
            <person name="Bohlmann J."/>
            <person name="Breuil C."/>
        </authorList>
    </citation>
    <scope>NUCLEOTIDE SEQUENCE [LARGE SCALE GENOMIC DNA]</scope>
    <source>
        <strain evidence="11">kw1407 / UAMH 11150</strain>
    </source>
</reference>
<dbReference type="GO" id="GO:0046872">
    <property type="term" value="F:metal ion binding"/>
    <property type="evidence" value="ECO:0007669"/>
    <property type="project" value="UniProtKB-KW"/>
</dbReference>
<evidence type="ECO:0000256" key="6">
    <source>
        <dbReference type="ARBA" id="ARBA00048117"/>
    </source>
</evidence>
<protein>
    <recommendedName>
        <fullName evidence="1">N(6)-L-threonylcarbamoyladenine synthase</fullName>
        <ecNumber evidence="1">2.3.1.234</ecNumber>
    </recommendedName>
</protein>
<evidence type="ECO:0000256" key="1">
    <source>
        <dbReference type="ARBA" id="ARBA00012156"/>
    </source>
</evidence>
<dbReference type="InterPro" id="IPR022450">
    <property type="entry name" value="TsaD"/>
</dbReference>
<keyword evidence="4 7" id="KW-0479">Metal-binding</keyword>
<dbReference type="Pfam" id="PF00814">
    <property type="entry name" value="TsaD"/>
    <property type="match status" value="1"/>
</dbReference>
<evidence type="ECO:0000259" key="9">
    <source>
        <dbReference type="Pfam" id="PF00814"/>
    </source>
</evidence>